<name>A0ABU1AB55_9LACO</name>
<dbReference type="EMBL" id="JAVCWF010000001">
    <property type="protein sequence ID" value="MDQ7938187.1"/>
    <property type="molecule type" value="Genomic_DNA"/>
</dbReference>
<evidence type="ECO:0000313" key="1">
    <source>
        <dbReference type="EMBL" id="MDQ7938187.1"/>
    </source>
</evidence>
<protein>
    <submittedName>
        <fullName evidence="1">Uncharacterized protein</fullName>
    </submittedName>
</protein>
<comment type="caution">
    <text evidence="1">The sequence shown here is derived from an EMBL/GenBank/DDBJ whole genome shotgun (WGS) entry which is preliminary data.</text>
</comment>
<proteinExistence type="predicted"/>
<sequence>MLRKLSVLVAGLSFLLGGLNLILAVLKIQESTYPKKLKVKIKLK</sequence>
<organism evidence="1 2">
    <name type="scientific">Lactiplantibacillus brownii</name>
    <dbReference type="NCBI Taxonomy" id="3069269"/>
    <lineage>
        <taxon>Bacteria</taxon>
        <taxon>Bacillati</taxon>
        <taxon>Bacillota</taxon>
        <taxon>Bacilli</taxon>
        <taxon>Lactobacillales</taxon>
        <taxon>Lactobacillaceae</taxon>
        <taxon>Lactiplantibacillus</taxon>
    </lineage>
</organism>
<gene>
    <name evidence="1" type="ORF">RA086_11265</name>
</gene>
<accession>A0ABU1AB55</accession>
<reference evidence="1 2" key="1">
    <citation type="journal article" date="2023" name="Int. J. Syst. Evol. Microbiol.">
        <title>Lactiplantibacillus brownii sp. nov., a novel psychrotolerant species isolated from sauerkraut.</title>
        <authorList>
            <person name="Heng Y.C."/>
            <person name="Silvaraju S."/>
            <person name="Lee J.K.Y."/>
            <person name="Kittelmann S."/>
        </authorList>
    </citation>
    <scope>NUCLEOTIDE SEQUENCE [LARGE SCALE GENOMIC DNA]</scope>
    <source>
        <strain evidence="1 2">WILCCON 0030</strain>
    </source>
</reference>
<dbReference type="RefSeq" id="WP_308703879.1">
    <property type="nucleotide sequence ID" value="NZ_AP027463.1"/>
</dbReference>
<dbReference type="Proteomes" id="UP001227831">
    <property type="component" value="Unassembled WGS sequence"/>
</dbReference>
<evidence type="ECO:0000313" key="2">
    <source>
        <dbReference type="Proteomes" id="UP001227831"/>
    </source>
</evidence>
<keyword evidence="2" id="KW-1185">Reference proteome</keyword>